<protein>
    <submittedName>
        <fullName evidence="1">Uncharacterized protein</fullName>
    </submittedName>
</protein>
<keyword evidence="2" id="KW-1185">Reference proteome</keyword>
<comment type="caution">
    <text evidence="1">The sequence shown here is derived from an EMBL/GenBank/DDBJ whole genome shotgun (WGS) entry which is preliminary data.</text>
</comment>
<dbReference type="Proteomes" id="UP000585474">
    <property type="component" value="Unassembled WGS sequence"/>
</dbReference>
<sequence>MLKERRLLACFYKYASISVGNAFMTRLWSVSVALLRKKRRFAVLVGIRMRDSCN</sequence>
<accession>A0A7J0GEJ1</accession>
<gene>
    <name evidence="1" type="ORF">Acr_20g0010220</name>
</gene>
<evidence type="ECO:0000313" key="1">
    <source>
        <dbReference type="EMBL" id="GFZ09214.1"/>
    </source>
</evidence>
<evidence type="ECO:0000313" key="2">
    <source>
        <dbReference type="Proteomes" id="UP000585474"/>
    </source>
</evidence>
<proteinExistence type="predicted"/>
<reference evidence="1 2" key="1">
    <citation type="submission" date="2019-07" db="EMBL/GenBank/DDBJ databases">
        <title>De Novo Assembly of kiwifruit Actinidia rufa.</title>
        <authorList>
            <person name="Sugita-Konishi S."/>
            <person name="Sato K."/>
            <person name="Mori E."/>
            <person name="Abe Y."/>
            <person name="Kisaki G."/>
            <person name="Hamano K."/>
            <person name="Suezawa K."/>
            <person name="Otani M."/>
            <person name="Fukuda T."/>
            <person name="Manabe T."/>
            <person name="Gomi K."/>
            <person name="Tabuchi M."/>
            <person name="Akimitsu K."/>
            <person name="Kataoka I."/>
        </authorList>
    </citation>
    <scope>NUCLEOTIDE SEQUENCE [LARGE SCALE GENOMIC DNA]</scope>
    <source>
        <strain evidence="2">cv. Fuchu</strain>
    </source>
</reference>
<dbReference type="AlphaFoldDB" id="A0A7J0GEJ1"/>
<dbReference type="EMBL" id="BJWL01000020">
    <property type="protein sequence ID" value="GFZ09214.1"/>
    <property type="molecule type" value="Genomic_DNA"/>
</dbReference>
<organism evidence="1 2">
    <name type="scientific">Actinidia rufa</name>
    <dbReference type="NCBI Taxonomy" id="165716"/>
    <lineage>
        <taxon>Eukaryota</taxon>
        <taxon>Viridiplantae</taxon>
        <taxon>Streptophyta</taxon>
        <taxon>Embryophyta</taxon>
        <taxon>Tracheophyta</taxon>
        <taxon>Spermatophyta</taxon>
        <taxon>Magnoliopsida</taxon>
        <taxon>eudicotyledons</taxon>
        <taxon>Gunneridae</taxon>
        <taxon>Pentapetalae</taxon>
        <taxon>asterids</taxon>
        <taxon>Ericales</taxon>
        <taxon>Actinidiaceae</taxon>
        <taxon>Actinidia</taxon>
    </lineage>
</organism>
<name>A0A7J0GEJ1_9ERIC</name>